<reference evidence="2" key="1">
    <citation type="journal article" date="2019" name="Int. J. Syst. Evol. Microbiol.">
        <title>The Global Catalogue of Microorganisms (GCM) 10K type strain sequencing project: providing services to taxonomists for standard genome sequencing and annotation.</title>
        <authorList>
            <consortium name="The Broad Institute Genomics Platform"/>
            <consortium name="The Broad Institute Genome Sequencing Center for Infectious Disease"/>
            <person name="Wu L."/>
            <person name="Ma J."/>
        </authorList>
    </citation>
    <scope>NUCLEOTIDE SEQUENCE [LARGE SCALE GENOMIC DNA]</scope>
    <source>
        <strain evidence="2">CGMCC 4.7242</strain>
    </source>
</reference>
<sequence length="86" mass="10067">MKRPRPHVTDHAMLRYLERVVGIDVTAHRRDIERLVAQAVELQATALTKDGYRYVINDFRVTTVMPAHSELRIMRPFRHRDGWGDG</sequence>
<organism evidence="1 2">
    <name type="scientific">Halodurantibacterium flavum</name>
    <dbReference type="NCBI Taxonomy" id="1382802"/>
    <lineage>
        <taxon>Bacteria</taxon>
        <taxon>Pseudomonadati</taxon>
        <taxon>Pseudomonadota</taxon>
        <taxon>Alphaproteobacteria</taxon>
        <taxon>Rhodobacterales</taxon>
        <taxon>Paracoccaceae</taxon>
        <taxon>Halodurantibacterium</taxon>
    </lineage>
</organism>
<protein>
    <submittedName>
        <fullName evidence="1">Uncharacterized protein</fullName>
    </submittedName>
</protein>
<dbReference type="RefSeq" id="WP_390265165.1">
    <property type="nucleotide sequence ID" value="NZ_JBHUGH010000034.1"/>
</dbReference>
<name>A0ABW4SBH7_9RHOB</name>
<dbReference type="Proteomes" id="UP001597353">
    <property type="component" value="Unassembled WGS sequence"/>
</dbReference>
<evidence type="ECO:0000313" key="2">
    <source>
        <dbReference type="Proteomes" id="UP001597353"/>
    </source>
</evidence>
<evidence type="ECO:0000313" key="1">
    <source>
        <dbReference type="EMBL" id="MFD1914134.1"/>
    </source>
</evidence>
<dbReference type="EMBL" id="JBHUGH010000034">
    <property type="protein sequence ID" value="MFD1914134.1"/>
    <property type="molecule type" value="Genomic_DNA"/>
</dbReference>
<proteinExistence type="predicted"/>
<keyword evidence="2" id="KW-1185">Reference proteome</keyword>
<comment type="caution">
    <text evidence="1">The sequence shown here is derived from an EMBL/GenBank/DDBJ whole genome shotgun (WGS) entry which is preliminary data.</text>
</comment>
<gene>
    <name evidence="1" type="ORF">ACFSGJ_18180</name>
</gene>
<accession>A0ABW4SBH7</accession>